<evidence type="ECO:0000256" key="1">
    <source>
        <dbReference type="ARBA" id="ARBA00008791"/>
    </source>
</evidence>
<dbReference type="Gene3D" id="3.40.50.620">
    <property type="entry name" value="HUPs"/>
    <property type="match status" value="2"/>
</dbReference>
<dbReference type="Proteomes" id="UP001500298">
    <property type="component" value="Unassembled WGS sequence"/>
</dbReference>
<dbReference type="InterPro" id="IPR006015">
    <property type="entry name" value="Universal_stress_UspA"/>
</dbReference>
<dbReference type="InterPro" id="IPR006016">
    <property type="entry name" value="UspA"/>
</dbReference>
<reference evidence="4" key="1">
    <citation type="journal article" date="2019" name="Int. J. Syst. Evol. Microbiol.">
        <title>The Global Catalogue of Microorganisms (GCM) 10K type strain sequencing project: providing services to taxonomists for standard genome sequencing and annotation.</title>
        <authorList>
            <consortium name="The Broad Institute Genomics Platform"/>
            <consortium name="The Broad Institute Genome Sequencing Center for Infectious Disease"/>
            <person name="Wu L."/>
            <person name="Ma J."/>
        </authorList>
    </citation>
    <scope>NUCLEOTIDE SEQUENCE [LARGE SCALE GENOMIC DNA]</scope>
    <source>
        <strain evidence="4">JCM 18326</strain>
    </source>
</reference>
<organism evidence="3 4">
    <name type="scientific">Algivirga pacifica</name>
    <dbReference type="NCBI Taxonomy" id="1162670"/>
    <lineage>
        <taxon>Bacteria</taxon>
        <taxon>Pseudomonadati</taxon>
        <taxon>Bacteroidota</taxon>
        <taxon>Cytophagia</taxon>
        <taxon>Cytophagales</taxon>
        <taxon>Flammeovirgaceae</taxon>
        <taxon>Algivirga</taxon>
    </lineage>
</organism>
<dbReference type="SUPFAM" id="SSF52402">
    <property type="entry name" value="Adenine nucleotide alpha hydrolases-like"/>
    <property type="match status" value="2"/>
</dbReference>
<evidence type="ECO:0000259" key="2">
    <source>
        <dbReference type="Pfam" id="PF00582"/>
    </source>
</evidence>
<comment type="caution">
    <text evidence="3">The sequence shown here is derived from an EMBL/GenBank/DDBJ whole genome shotgun (WGS) entry which is preliminary data.</text>
</comment>
<dbReference type="Pfam" id="PF00582">
    <property type="entry name" value="Usp"/>
    <property type="match status" value="2"/>
</dbReference>
<gene>
    <name evidence="3" type="ORF">GCM10023331_00560</name>
</gene>
<dbReference type="PANTHER" id="PTHR46268">
    <property type="entry name" value="STRESS RESPONSE PROTEIN NHAX"/>
    <property type="match status" value="1"/>
</dbReference>
<sequence>MNINENKQQIIDTEMNMFNRVLIACDGSPIDERLIDFVITYYDVCEVEQLYFVHVVKSLDIPKDLEAKYPNLIAPIDELVVRELDATIKKALKEAGREDIPYEVLVKEGNIAEQILKAAKNKVVDLILMGKKKHLKGKGVAALQVAKMSKMSCAFIPERKQRNEGQILVPTDYSPSSKQALFTAIKMAKAAKMGILLQHVYQVPQGYSSIGKSYDEFAEIMKENSHKMMENFVADVDMDGVELEEVHSLKNQYDEIDEKVEELAKERQVASVVMGSHGRTSAAAFFFGSNAEKLMHYADLLIPTFIIKDPSDRIDFFEALKEL</sequence>
<feature type="domain" description="UspA" evidence="2">
    <location>
        <begin position="166"/>
        <end position="299"/>
    </location>
</feature>
<dbReference type="CDD" id="cd00293">
    <property type="entry name" value="USP-like"/>
    <property type="match status" value="2"/>
</dbReference>
<dbReference type="InterPro" id="IPR014729">
    <property type="entry name" value="Rossmann-like_a/b/a_fold"/>
</dbReference>
<comment type="similarity">
    <text evidence="1">Belongs to the universal stress protein A family.</text>
</comment>
<dbReference type="PRINTS" id="PR01438">
    <property type="entry name" value="UNVRSLSTRESS"/>
</dbReference>
<dbReference type="EMBL" id="BAABJX010000001">
    <property type="protein sequence ID" value="GAA4820050.1"/>
    <property type="molecule type" value="Genomic_DNA"/>
</dbReference>
<proteinExistence type="inferred from homology"/>
<evidence type="ECO:0000313" key="4">
    <source>
        <dbReference type="Proteomes" id="UP001500298"/>
    </source>
</evidence>
<name>A0ABP9CXK1_9BACT</name>
<dbReference type="PANTHER" id="PTHR46268:SF6">
    <property type="entry name" value="UNIVERSAL STRESS PROTEIN UP12"/>
    <property type="match status" value="1"/>
</dbReference>
<evidence type="ECO:0000313" key="3">
    <source>
        <dbReference type="EMBL" id="GAA4820050.1"/>
    </source>
</evidence>
<accession>A0ABP9CXK1</accession>
<protein>
    <recommendedName>
        <fullName evidence="2">UspA domain-containing protein</fullName>
    </recommendedName>
</protein>
<keyword evidence="4" id="KW-1185">Reference proteome</keyword>
<feature type="domain" description="UspA" evidence="2">
    <location>
        <begin position="17"/>
        <end position="136"/>
    </location>
</feature>